<accession>A0AA39HHB1</accession>
<feature type="transmembrane region" description="Helical" evidence="10">
    <location>
        <begin position="20"/>
        <end position="40"/>
    </location>
</feature>
<dbReference type="GO" id="GO:0022841">
    <property type="term" value="F:potassium ion leak channel activity"/>
    <property type="evidence" value="ECO:0007669"/>
    <property type="project" value="TreeGrafter"/>
</dbReference>
<sequence>MLRQTADRLIDIAKTAIHALVPVLILAVFTLIGALIFYVIEGPNEKYELEQLQKQREHLLEETAFRLIRIQNQRGLDTYNYTVRTLENYREELGVNAVNMSNVKWNFWNSAYYAMTIYTTIGYGDIAPATTTGRIMTIIYAFIGIPIALITLVYLGSLFAKLVIFAWGIITKTSGCVSKDLQEKMKKVAPTEEQSGEVDDSELLLQFPVSALIFYVTLYILIVSWLFTFWESWDYGSSLYYSLISFLTIGFGDITPNSNDWTQVFTMFLILVGLAIVSTVLTVIQKQIEALATGMTGSIEDDYARAVQDAEEEDTGSIGSKKSKSPEEKERDRDIEALTGKKAKKPSGGALDGIVGKMSLKSRVLYNMMPEDRRKQLEKHAEKRHAITTRGTQTDAYLVTLFDVDCLINDIEFQMSRKKNLSE</sequence>
<keyword evidence="6 10" id="KW-0472">Membrane</keyword>
<feature type="region of interest" description="Disordered" evidence="9">
    <location>
        <begin position="310"/>
        <end position="346"/>
    </location>
</feature>
<dbReference type="GO" id="GO:0030322">
    <property type="term" value="P:stabilization of membrane potential"/>
    <property type="evidence" value="ECO:0007669"/>
    <property type="project" value="TreeGrafter"/>
</dbReference>
<feature type="transmembrane region" description="Helical" evidence="10">
    <location>
        <begin position="261"/>
        <end position="284"/>
    </location>
</feature>
<feature type="transmembrane region" description="Helical" evidence="10">
    <location>
        <begin position="239"/>
        <end position="255"/>
    </location>
</feature>
<protein>
    <recommendedName>
        <fullName evidence="11">Potassium channel domain-containing protein</fullName>
    </recommendedName>
</protein>
<dbReference type="InterPro" id="IPR013099">
    <property type="entry name" value="K_chnl_dom"/>
</dbReference>
<evidence type="ECO:0000313" key="12">
    <source>
        <dbReference type="EMBL" id="KAK0405850.1"/>
    </source>
</evidence>
<comment type="subcellular location">
    <subcellularLocation>
        <location evidence="1">Membrane</location>
        <topology evidence="1">Multi-pass membrane protein</topology>
    </subcellularLocation>
</comment>
<dbReference type="EMBL" id="JAUCMV010000004">
    <property type="protein sequence ID" value="KAK0405850.1"/>
    <property type="molecule type" value="Genomic_DNA"/>
</dbReference>
<gene>
    <name evidence="12" type="ORF">QR680_018235</name>
</gene>
<evidence type="ECO:0000256" key="9">
    <source>
        <dbReference type="SAM" id="MobiDB-lite"/>
    </source>
</evidence>
<dbReference type="AlphaFoldDB" id="A0AA39HHB1"/>
<evidence type="ECO:0000256" key="7">
    <source>
        <dbReference type="ARBA" id="ARBA00023303"/>
    </source>
</evidence>
<dbReference type="PANTHER" id="PTHR11003:SF345">
    <property type="entry name" value="TWIK FAMILY OF POTASSIUM CHANNELS PROTEIN 18"/>
    <property type="match status" value="1"/>
</dbReference>
<evidence type="ECO:0000313" key="13">
    <source>
        <dbReference type="Proteomes" id="UP001175271"/>
    </source>
</evidence>
<keyword evidence="7 8" id="KW-0407">Ion channel</keyword>
<evidence type="ECO:0000259" key="11">
    <source>
        <dbReference type="Pfam" id="PF07885"/>
    </source>
</evidence>
<keyword evidence="3 8" id="KW-0812">Transmembrane</keyword>
<evidence type="ECO:0000256" key="3">
    <source>
        <dbReference type="ARBA" id="ARBA00022692"/>
    </source>
</evidence>
<comment type="similarity">
    <text evidence="8">Belongs to the two pore domain potassium channel (TC 1.A.1.8) family.</text>
</comment>
<comment type="caution">
    <text evidence="12">The sequence shown here is derived from an EMBL/GenBank/DDBJ whole genome shotgun (WGS) entry which is preliminary data.</text>
</comment>
<dbReference type="Pfam" id="PF07885">
    <property type="entry name" value="Ion_trans_2"/>
    <property type="match status" value="2"/>
</dbReference>
<evidence type="ECO:0000256" key="10">
    <source>
        <dbReference type="SAM" id="Phobius"/>
    </source>
</evidence>
<dbReference type="Proteomes" id="UP001175271">
    <property type="component" value="Unassembled WGS sequence"/>
</dbReference>
<dbReference type="InterPro" id="IPR003280">
    <property type="entry name" value="2pore_dom_K_chnl"/>
</dbReference>
<feature type="domain" description="Potassium channel" evidence="11">
    <location>
        <begin position="102"/>
        <end position="159"/>
    </location>
</feature>
<feature type="transmembrane region" description="Helical" evidence="10">
    <location>
        <begin position="203"/>
        <end position="227"/>
    </location>
</feature>
<name>A0AA39HHB1_9BILA</name>
<evidence type="ECO:0000256" key="2">
    <source>
        <dbReference type="ARBA" id="ARBA00022448"/>
    </source>
</evidence>
<evidence type="ECO:0000256" key="4">
    <source>
        <dbReference type="ARBA" id="ARBA00022989"/>
    </source>
</evidence>
<dbReference type="Gene3D" id="1.10.287.70">
    <property type="match status" value="1"/>
</dbReference>
<dbReference type="PRINTS" id="PR01333">
    <property type="entry name" value="2POREKCHANEL"/>
</dbReference>
<evidence type="ECO:0000256" key="6">
    <source>
        <dbReference type="ARBA" id="ARBA00023136"/>
    </source>
</evidence>
<dbReference type="SUPFAM" id="SSF81324">
    <property type="entry name" value="Voltage-gated potassium channels"/>
    <property type="match status" value="2"/>
</dbReference>
<dbReference type="GO" id="GO:0005886">
    <property type="term" value="C:plasma membrane"/>
    <property type="evidence" value="ECO:0007669"/>
    <property type="project" value="TreeGrafter"/>
</dbReference>
<reference evidence="12" key="1">
    <citation type="submission" date="2023-06" db="EMBL/GenBank/DDBJ databases">
        <title>Genomic analysis of the entomopathogenic nematode Steinernema hermaphroditum.</title>
        <authorList>
            <person name="Schwarz E.M."/>
            <person name="Heppert J.K."/>
            <person name="Baniya A."/>
            <person name="Schwartz H.T."/>
            <person name="Tan C.-H."/>
            <person name="Antoshechkin I."/>
            <person name="Sternberg P.W."/>
            <person name="Goodrich-Blair H."/>
            <person name="Dillman A.R."/>
        </authorList>
    </citation>
    <scope>NUCLEOTIDE SEQUENCE</scope>
    <source>
        <strain evidence="12">PS9179</strain>
        <tissue evidence="12">Whole animal</tissue>
    </source>
</reference>
<keyword evidence="4 10" id="KW-1133">Transmembrane helix</keyword>
<keyword evidence="13" id="KW-1185">Reference proteome</keyword>
<feature type="compositionally biased region" description="Basic and acidic residues" evidence="9">
    <location>
        <begin position="324"/>
        <end position="336"/>
    </location>
</feature>
<keyword evidence="2 8" id="KW-0813">Transport</keyword>
<evidence type="ECO:0000256" key="8">
    <source>
        <dbReference type="RuleBase" id="RU003857"/>
    </source>
</evidence>
<keyword evidence="5 8" id="KW-0406">Ion transport</keyword>
<evidence type="ECO:0000256" key="5">
    <source>
        <dbReference type="ARBA" id="ARBA00023065"/>
    </source>
</evidence>
<proteinExistence type="inferred from homology"/>
<feature type="domain" description="Potassium channel" evidence="11">
    <location>
        <begin position="217"/>
        <end position="288"/>
    </location>
</feature>
<organism evidence="12 13">
    <name type="scientific">Steinernema hermaphroditum</name>
    <dbReference type="NCBI Taxonomy" id="289476"/>
    <lineage>
        <taxon>Eukaryota</taxon>
        <taxon>Metazoa</taxon>
        <taxon>Ecdysozoa</taxon>
        <taxon>Nematoda</taxon>
        <taxon>Chromadorea</taxon>
        <taxon>Rhabditida</taxon>
        <taxon>Tylenchina</taxon>
        <taxon>Panagrolaimomorpha</taxon>
        <taxon>Strongyloidoidea</taxon>
        <taxon>Steinernematidae</taxon>
        <taxon>Steinernema</taxon>
    </lineage>
</organism>
<dbReference type="GO" id="GO:0015271">
    <property type="term" value="F:outward rectifier potassium channel activity"/>
    <property type="evidence" value="ECO:0007669"/>
    <property type="project" value="TreeGrafter"/>
</dbReference>
<dbReference type="PANTHER" id="PTHR11003">
    <property type="entry name" value="POTASSIUM CHANNEL, SUBFAMILY K"/>
    <property type="match status" value="1"/>
</dbReference>
<feature type="transmembrane region" description="Helical" evidence="10">
    <location>
        <begin position="138"/>
        <end position="170"/>
    </location>
</feature>
<evidence type="ECO:0000256" key="1">
    <source>
        <dbReference type="ARBA" id="ARBA00004141"/>
    </source>
</evidence>